<evidence type="ECO:0000313" key="2">
    <source>
        <dbReference type="Proteomes" id="UP001055811"/>
    </source>
</evidence>
<sequence length="113" mass="12933">MYAWLSCMTFKKSILSLSSFFSFSLLLQYECSLLFSVSQWPSPSSTPLLGVAGCCEGKISVLHHKKCLPLSVPFHRCRAVQKFPHAKQYTIWIVISFSQSTHLKGQFKTHLYR</sequence>
<protein>
    <submittedName>
        <fullName evidence="1">Uncharacterized protein</fullName>
    </submittedName>
</protein>
<proteinExistence type="predicted"/>
<keyword evidence="2" id="KW-1185">Reference proteome</keyword>
<reference evidence="1 2" key="2">
    <citation type="journal article" date="2022" name="Mol. Ecol. Resour.">
        <title>The genomes of chicory, endive, great burdock and yacon provide insights into Asteraceae paleo-polyploidization history and plant inulin production.</title>
        <authorList>
            <person name="Fan W."/>
            <person name="Wang S."/>
            <person name="Wang H."/>
            <person name="Wang A."/>
            <person name="Jiang F."/>
            <person name="Liu H."/>
            <person name="Zhao H."/>
            <person name="Xu D."/>
            <person name="Zhang Y."/>
        </authorList>
    </citation>
    <scope>NUCLEOTIDE SEQUENCE [LARGE SCALE GENOMIC DNA]</scope>
    <source>
        <strain evidence="2">cv. Punajuju</strain>
        <tissue evidence="1">Leaves</tissue>
    </source>
</reference>
<gene>
    <name evidence="1" type="ORF">L2E82_27321</name>
</gene>
<reference evidence="2" key="1">
    <citation type="journal article" date="2022" name="Mol. Ecol. Resour.">
        <title>The genomes of chicory, endive, great burdock and yacon provide insights into Asteraceae palaeo-polyploidization history and plant inulin production.</title>
        <authorList>
            <person name="Fan W."/>
            <person name="Wang S."/>
            <person name="Wang H."/>
            <person name="Wang A."/>
            <person name="Jiang F."/>
            <person name="Liu H."/>
            <person name="Zhao H."/>
            <person name="Xu D."/>
            <person name="Zhang Y."/>
        </authorList>
    </citation>
    <scope>NUCLEOTIDE SEQUENCE [LARGE SCALE GENOMIC DNA]</scope>
    <source>
        <strain evidence="2">cv. Punajuju</strain>
    </source>
</reference>
<evidence type="ECO:0000313" key="1">
    <source>
        <dbReference type="EMBL" id="KAI3737323.1"/>
    </source>
</evidence>
<dbReference type="EMBL" id="CM042013">
    <property type="protein sequence ID" value="KAI3737323.1"/>
    <property type="molecule type" value="Genomic_DNA"/>
</dbReference>
<name>A0ACB9CT16_CICIN</name>
<organism evidence="1 2">
    <name type="scientific">Cichorium intybus</name>
    <name type="common">Chicory</name>
    <dbReference type="NCBI Taxonomy" id="13427"/>
    <lineage>
        <taxon>Eukaryota</taxon>
        <taxon>Viridiplantae</taxon>
        <taxon>Streptophyta</taxon>
        <taxon>Embryophyta</taxon>
        <taxon>Tracheophyta</taxon>
        <taxon>Spermatophyta</taxon>
        <taxon>Magnoliopsida</taxon>
        <taxon>eudicotyledons</taxon>
        <taxon>Gunneridae</taxon>
        <taxon>Pentapetalae</taxon>
        <taxon>asterids</taxon>
        <taxon>campanulids</taxon>
        <taxon>Asterales</taxon>
        <taxon>Asteraceae</taxon>
        <taxon>Cichorioideae</taxon>
        <taxon>Cichorieae</taxon>
        <taxon>Cichoriinae</taxon>
        <taxon>Cichorium</taxon>
    </lineage>
</organism>
<accession>A0ACB9CT16</accession>
<dbReference type="Proteomes" id="UP001055811">
    <property type="component" value="Linkage Group LG05"/>
</dbReference>
<comment type="caution">
    <text evidence="1">The sequence shown here is derived from an EMBL/GenBank/DDBJ whole genome shotgun (WGS) entry which is preliminary data.</text>
</comment>